<dbReference type="InterPro" id="IPR000673">
    <property type="entry name" value="Sig_transdc_resp-reg_Me-estase"/>
</dbReference>
<dbReference type="EC" id="3.1.1.61" evidence="2"/>
<name>A0A3E1NF76_9BACT</name>
<organism evidence="6 7">
    <name type="scientific">Deminuibacter soli</name>
    <dbReference type="NCBI Taxonomy" id="2291815"/>
    <lineage>
        <taxon>Bacteria</taxon>
        <taxon>Pseudomonadati</taxon>
        <taxon>Bacteroidota</taxon>
        <taxon>Chitinophagia</taxon>
        <taxon>Chitinophagales</taxon>
        <taxon>Chitinophagaceae</taxon>
        <taxon>Deminuibacter</taxon>
    </lineage>
</organism>
<evidence type="ECO:0000256" key="2">
    <source>
        <dbReference type="ARBA" id="ARBA00039140"/>
    </source>
</evidence>
<feature type="domain" description="CheB-type methylesterase" evidence="5">
    <location>
        <begin position="3"/>
        <end position="169"/>
    </location>
</feature>
<keyword evidence="4" id="KW-0145">Chemotaxis</keyword>
<evidence type="ECO:0000256" key="3">
    <source>
        <dbReference type="ARBA" id="ARBA00048267"/>
    </source>
</evidence>
<feature type="active site" evidence="4">
    <location>
        <position position="136"/>
    </location>
</feature>
<dbReference type="InterPro" id="IPR035909">
    <property type="entry name" value="CheB_C"/>
</dbReference>
<evidence type="ECO:0000313" key="6">
    <source>
        <dbReference type="EMBL" id="RFM26522.1"/>
    </source>
</evidence>
<comment type="caution">
    <text evidence="6">The sequence shown here is derived from an EMBL/GenBank/DDBJ whole genome shotgun (WGS) entry which is preliminary data.</text>
</comment>
<evidence type="ECO:0000259" key="5">
    <source>
        <dbReference type="PROSITE" id="PS50122"/>
    </source>
</evidence>
<dbReference type="OrthoDB" id="1524092at2"/>
<keyword evidence="7" id="KW-1185">Reference proteome</keyword>
<accession>A0A3E1NF76</accession>
<dbReference type="GO" id="GO:0006935">
    <property type="term" value="P:chemotaxis"/>
    <property type="evidence" value="ECO:0007669"/>
    <property type="project" value="UniProtKB-UniRule"/>
</dbReference>
<dbReference type="PANTHER" id="PTHR42872">
    <property type="entry name" value="PROTEIN-GLUTAMATE METHYLESTERASE/PROTEIN-GLUTAMINE GLUTAMINASE"/>
    <property type="match status" value="1"/>
</dbReference>
<reference evidence="6 7" key="1">
    <citation type="submission" date="2018-08" db="EMBL/GenBank/DDBJ databases">
        <title>Chitinophagaceae sp. K23C18032701, a novel bacterium isolated from forest soil.</title>
        <authorList>
            <person name="Wang C."/>
        </authorList>
    </citation>
    <scope>NUCLEOTIDE SEQUENCE [LARGE SCALE GENOMIC DNA]</scope>
    <source>
        <strain evidence="6 7">K23C18032701</strain>
    </source>
</reference>
<keyword evidence="1 4" id="KW-0378">Hydrolase</keyword>
<dbReference type="PROSITE" id="PS50122">
    <property type="entry name" value="CHEB"/>
    <property type="match status" value="1"/>
</dbReference>
<dbReference type="GO" id="GO:0008984">
    <property type="term" value="F:protein-glutamate methylesterase activity"/>
    <property type="evidence" value="ECO:0007669"/>
    <property type="project" value="UniProtKB-EC"/>
</dbReference>
<proteinExistence type="predicted"/>
<dbReference type="PANTHER" id="PTHR42872:SF3">
    <property type="entry name" value="PROTEIN-GLUTAMATE METHYLESTERASE_PROTEIN-GLUTAMINE GLUTAMINASE 1"/>
    <property type="match status" value="1"/>
</dbReference>
<dbReference type="CDD" id="cd16433">
    <property type="entry name" value="CheB"/>
    <property type="match status" value="1"/>
</dbReference>
<dbReference type="Proteomes" id="UP000261284">
    <property type="component" value="Unassembled WGS sequence"/>
</dbReference>
<dbReference type="AlphaFoldDB" id="A0A3E1NF76"/>
<feature type="active site" evidence="4">
    <location>
        <position position="15"/>
    </location>
</feature>
<evidence type="ECO:0000256" key="1">
    <source>
        <dbReference type="ARBA" id="ARBA00022801"/>
    </source>
</evidence>
<feature type="active site" evidence="4">
    <location>
        <position position="42"/>
    </location>
</feature>
<protein>
    <recommendedName>
        <fullName evidence="2">protein-glutamate methylesterase</fullName>
        <ecNumber evidence="2">3.1.1.61</ecNumber>
    </recommendedName>
</protein>
<dbReference type="Gene3D" id="3.40.50.180">
    <property type="entry name" value="Methylesterase CheB, C-terminal domain"/>
    <property type="match status" value="1"/>
</dbReference>
<comment type="catalytic activity">
    <reaction evidence="3">
        <text>[protein]-L-glutamate 5-O-methyl ester + H2O = L-glutamyl-[protein] + methanol + H(+)</text>
        <dbReference type="Rhea" id="RHEA:23236"/>
        <dbReference type="Rhea" id="RHEA-COMP:10208"/>
        <dbReference type="Rhea" id="RHEA-COMP:10311"/>
        <dbReference type="ChEBI" id="CHEBI:15377"/>
        <dbReference type="ChEBI" id="CHEBI:15378"/>
        <dbReference type="ChEBI" id="CHEBI:17790"/>
        <dbReference type="ChEBI" id="CHEBI:29973"/>
        <dbReference type="ChEBI" id="CHEBI:82795"/>
        <dbReference type="EC" id="3.1.1.61"/>
    </reaction>
</comment>
<dbReference type="GO" id="GO:0000156">
    <property type="term" value="F:phosphorelay response regulator activity"/>
    <property type="evidence" value="ECO:0007669"/>
    <property type="project" value="InterPro"/>
</dbReference>
<evidence type="ECO:0000313" key="7">
    <source>
        <dbReference type="Proteomes" id="UP000261284"/>
    </source>
</evidence>
<dbReference type="GO" id="GO:0005737">
    <property type="term" value="C:cytoplasm"/>
    <property type="evidence" value="ECO:0007669"/>
    <property type="project" value="InterPro"/>
</dbReference>
<dbReference type="EMBL" id="QTJU01000009">
    <property type="protein sequence ID" value="RFM26522.1"/>
    <property type="molecule type" value="Genomic_DNA"/>
</dbReference>
<dbReference type="SUPFAM" id="SSF52738">
    <property type="entry name" value="Methylesterase CheB, C-terminal domain"/>
    <property type="match status" value="1"/>
</dbReference>
<gene>
    <name evidence="6" type="ORF">DXN05_20095</name>
</gene>
<sequence length="193" mass="20961">MMPTSIDHIIVIGGSAGSLPVLLQVLENLPPNFSIPVIVVLHRLKNVASDLQGILASVQQTQKIKEPEDKEAIKRRHVYIAPQNYHLLVEADKTFSLDYSEPVHYSRPSIDVSFESVVRVFGPKTIAILLSGANQDGADGMEAVVAANGVAIAQSPETSEYPAMPVAAIEKNAKVKSMAPEKIVEYLHQLTVE</sequence>
<dbReference type="Pfam" id="PF01339">
    <property type="entry name" value="CheB_methylest"/>
    <property type="match status" value="1"/>
</dbReference>
<evidence type="ECO:0000256" key="4">
    <source>
        <dbReference type="PROSITE-ProRule" id="PRU00050"/>
    </source>
</evidence>